<dbReference type="STRING" id="1484053.SAMN05444274_103311"/>
<dbReference type="InterPro" id="IPR011055">
    <property type="entry name" value="Dup_hybrid_motif"/>
</dbReference>
<reference evidence="2 3" key="1">
    <citation type="submission" date="2016-11" db="EMBL/GenBank/DDBJ databases">
        <authorList>
            <person name="Jaros S."/>
            <person name="Januszkiewicz K."/>
            <person name="Wedrychowicz H."/>
        </authorList>
    </citation>
    <scope>NUCLEOTIDE SEQUENCE [LARGE SCALE GENOMIC DNA]</scope>
    <source>
        <strain evidence="2 3">DSM 26910</strain>
    </source>
</reference>
<dbReference type="Gene3D" id="2.70.70.10">
    <property type="entry name" value="Glucose Permease (Domain IIA)"/>
    <property type="match status" value="1"/>
</dbReference>
<gene>
    <name evidence="2" type="ORF">SAMN05444274_103311</name>
</gene>
<dbReference type="PANTHER" id="PTHR21666">
    <property type="entry name" value="PEPTIDASE-RELATED"/>
    <property type="match status" value="1"/>
</dbReference>
<dbReference type="SUPFAM" id="SSF51261">
    <property type="entry name" value="Duplicated hybrid motif"/>
    <property type="match status" value="1"/>
</dbReference>
<evidence type="ECO:0000313" key="3">
    <source>
        <dbReference type="Proteomes" id="UP000184164"/>
    </source>
</evidence>
<dbReference type="EMBL" id="FQUM01000003">
    <property type="protein sequence ID" value="SHF03518.1"/>
    <property type="molecule type" value="Genomic_DNA"/>
</dbReference>
<dbReference type="PANTHER" id="PTHR21666:SF270">
    <property type="entry name" value="MUREIN HYDROLASE ACTIVATOR ENVC"/>
    <property type="match status" value="1"/>
</dbReference>
<dbReference type="CDD" id="cd00118">
    <property type="entry name" value="LysM"/>
    <property type="match status" value="1"/>
</dbReference>
<feature type="domain" description="LysM" evidence="1">
    <location>
        <begin position="229"/>
        <end position="273"/>
    </location>
</feature>
<dbReference type="InterPro" id="IPR036779">
    <property type="entry name" value="LysM_dom_sf"/>
</dbReference>
<dbReference type="OrthoDB" id="9805070at2"/>
<sequence length="274" mass="30795">MQKLIAVIIFFLFSTLSLYAQYVNSDSLIIVPGFEMPMTLNEFDSLRFESPETEIVPGQFVLQPHIPSGKILSEFYLPSDGKVISRFGPRNGRMHSGTDIKMNRGDTIFAAYYGTVTRAKYYYGYGNMVVVDHGNSLETGYAHLSGFLVETGDNVVKGQPIGLAGRTGRATTNHLHFEIREGKRAFNPELVFDFENGKVRNETQSAYNLTELHRALTPAGYSVNEATPQHYKVRSGDSLWKISRRYKTSIKTLCALNNLNENSVLRVGMVLKLY</sequence>
<dbReference type="Proteomes" id="UP000184164">
    <property type="component" value="Unassembled WGS sequence"/>
</dbReference>
<dbReference type="Pfam" id="PF01476">
    <property type="entry name" value="LysM"/>
    <property type="match status" value="1"/>
</dbReference>
<accession>A0A1M4YD28</accession>
<dbReference type="InterPro" id="IPR050570">
    <property type="entry name" value="Cell_wall_metabolism_enzyme"/>
</dbReference>
<evidence type="ECO:0000313" key="2">
    <source>
        <dbReference type="EMBL" id="SHF03518.1"/>
    </source>
</evidence>
<dbReference type="GO" id="GO:0004222">
    <property type="term" value="F:metalloendopeptidase activity"/>
    <property type="evidence" value="ECO:0007669"/>
    <property type="project" value="TreeGrafter"/>
</dbReference>
<dbReference type="RefSeq" id="WP_073000397.1">
    <property type="nucleotide sequence ID" value="NZ_FQUM01000003.1"/>
</dbReference>
<name>A0A1M4YD28_9BACT</name>
<dbReference type="SUPFAM" id="SSF54106">
    <property type="entry name" value="LysM domain"/>
    <property type="match status" value="1"/>
</dbReference>
<organism evidence="2 3">
    <name type="scientific">Mariniphaga anaerophila</name>
    <dbReference type="NCBI Taxonomy" id="1484053"/>
    <lineage>
        <taxon>Bacteria</taxon>
        <taxon>Pseudomonadati</taxon>
        <taxon>Bacteroidota</taxon>
        <taxon>Bacteroidia</taxon>
        <taxon>Marinilabiliales</taxon>
        <taxon>Prolixibacteraceae</taxon>
        <taxon>Mariniphaga</taxon>
    </lineage>
</organism>
<dbReference type="InterPro" id="IPR018392">
    <property type="entry name" value="LysM"/>
</dbReference>
<dbReference type="InterPro" id="IPR016047">
    <property type="entry name" value="M23ase_b-sheet_dom"/>
</dbReference>
<dbReference type="SMART" id="SM00257">
    <property type="entry name" value="LysM"/>
    <property type="match status" value="1"/>
</dbReference>
<dbReference type="Gene3D" id="3.10.350.10">
    <property type="entry name" value="LysM domain"/>
    <property type="match status" value="1"/>
</dbReference>
<keyword evidence="3" id="KW-1185">Reference proteome</keyword>
<dbReference type="PROSITE" id="PS51782">
    <property type="entry name" value="LYSM"/>
    <property type="match status" value="1"/>
</dbReference>
<evidence type="ECO:0000259" key="1">
    <source>
        <dbReference type="PROSITE" id="PS51782"/>
    </source>
</evidence>
<proteinExistence type="predicted"/>
<dbReference type="Pfam" id="PF01551">
    <property type="entry name" value="Peptidase_M23"/>
    <property type="match status" value="1"/>
</dbReference>
<dbReference type="AlphaFoldDB" id="A0A1M4YD28"/>
<protein>
    <submittedName>
        <fullName evidence="2">LysM domain-containing protein</fullName>
    </submittedName>
</protein>
<dbReference type="CDD" id="cd12797">
    <property type="entry name" value="M23_peptidase"/>
    <property type="match status" value="1"/>
</dbReference>